<reference evidence="3" key="2">
    <citation type="submission" date="2019-07" db="EMBL/GenBank/DDBJ databases">
        <authorList>
            <person name="Yang Y."/>
            <person name="Bocs S."/>
            <person name="Baudouin L."/>
        </authorList>
    </citation>
    <scope>NUCLEOTIDE SEQUENCE</scope>
    <source>
        <tissue evidence="3">Spear leaf of Hainan Tall coconut</tissue>
    </source>
</reference>
<comment type="caution">
    <text evidence="3">The sequence shown here is derived from an EMBL/GenBank/DDBJ whole genome shotgun (WGS) entry which is preliminary data.</text>
</comment>
<dbReference type="AlphaFoldDB" id="A0A8K0IYX1"/>
<keyword evidence="4" id="KW-1185">Reference proteome</keyword>
<evidence type="ECO:0000313" key="3">
    <source>
        <dbReference type="EMBL" id="KAG1371621.1"/>
    </source>
</evidence>
<dbReference type="OrthoDB" id="1939750at2759"/>
<gene>
    <name evidence="3" type="ORF">COCNU_16G007150</name>
</gene>
<accession>A0A8K0IYX1</accession>
<dbReference type="EMBL" id="CM017887">
    <property type="protein sequence ID" value="KAG1371621.1"/>
    <property type="molecule type" value="Genomic_DNA"/>
</dbReference>
<feature type="region of interest" description="Disordered" evidence="2">
    <location>
        <begin position="86"/>
        <end position="202"/>
    </location>
</feature>
<feature type="compositionally biased region" description="Polar residues" evidence="2">
    <location>
        <begin position="155"/>
        <end position="165"/>
    </location>
</feature>
<feature type="compositionally biased region" description="Basic and acidic residues" evidence="2">
    <location>
        <begin position="166"/>
        <end position="176"/>
    </location>
</feature>
<protein>
    <submittedName>
        <fullName evidence="3">Uncharacterized protein</fullName>
    </submittedName>
</protein>
<organism evidence="3 4">
    <name type="scientific">Cocos nucifera</name>
    <name type="common">Coconut palm</name>
    <dbReference type="NCBI Taxonomy" id="13894"/>
    <lineage>
        <taxon>Eukaryota</taxon>
        <taxon>Viridiplantae</taxon>
        <taxon>Streptophyta</taxon>
        <taxon>Embryophyta</taxon>
        <taxon>Tracheophyta</taxon>
        <taxon>Spermatophyta</taxon>
        <taxon>Magnoliopsida</taxon>
        <taxon>Liliopsida</taxon>
        <taxon>Arecaceae</taxon>
        <taxon>Arecoideae</taxon>
        <taxon>Cocoseae</taxon>
        <taxon>Attaleinae</taxon>
        <taxon>Cocos</taxon>
    </lineage>
</organism>
<evidence type="ECO:0000256" key="2">
    <source>
        <dbReference type="SAM" id="MobiDB-lite"/>
    </source>
</evidence>
<proteinExistence type="predicted"/>
<evidence type="ECO:0000256" key="1">
    <source>
        <dbReference type="SAM" id="Coils"/>
    </source>
</evidence>
<evidence type="ECO:0000313" key="4">
    <source>
        <dbReference type="Proteomes" id="UP000797356"/>
    </source>
</evidence>
<dbReference type="Proteomes" id="UP000797356">
    <property type="component" value="Chromosome 16"/>
</dbReference>
<dbReference type="PANTHER" id="PTHR33701">
    <property type="entry name" value="TRANSMEMBRANE PROTEIN"/>
    <property type="match status" value="1"/>
</dbReference>
<keyword evidence="1" id="KW-0175">Coiled coil</keyword>
<feature type="coiled-coil region" evidence="1">
    <location>
        <begin position="27"/>
        <end position="75"/>
    </location>
</feature>
<feature type="compositionally biased region" description="Basic and acidic residues" evidence="2">
    <location>
        <begin position="193"/>
        <end position="202"/>
    </location>
</feature>
<reference evidence="3" key="1">
    <citation type="journal article" date="2017" name="Gigascience">
        <title>The genome draft of coconut (Cocos nucifera).</title>
        <authorList>
            <person name="Xiao Y."/>
            <person name="Xu P."/>
            <person name="Fan H."/>
            <person name="Baudouin L."/>
            <person name="Xia W."/>
            <person name="Bocs S."/>
            <person name="Xu J."/>
            <person name="Li Q."/>
            <person name="Guo A."/>
            <person name="Zhou L."/>
            <person name="Li J."/>
            <person name="Wu Y."/>
            <person name="Ma Z."/>
            <person name="Armero A."/>
            <person name="Issali A.E."/>
            <person name="Liu N."/>
            <person name="Peng M."/>
            <person name="Yang Y."/>
        </authorList>
    </citation>
    <scope>NUCLEOTIDE SEQUENCE</scope>
    <source>
        <tissue evidence="3">Spear leaf of Hainan Tall coconut</tissue>
    </source>
</reference>
<feature type="compositionally biased region" description="Low complexity" evidence="2">
    <location>
        <begin position="86"/>
        <end position="95"/>
    </location>
</feature>
<sequence length="267" mass="29140">MMRKGGDDGLRTVECLRGRLLAERVASKAAKEQADNMAKRLEELERKLAEEIKYRNMAEKRLKHALRKLESLRILDVAGQMDLHGSLASSSSSHCFSDHQKLEGWGTGSPTVDSEQRDSQDEVTGAPSPSGSEDLLRDDVSGGSLVDSPHHHDGSWSSVGTAQSRNEGESHGDESNKGGSPQHWTADAARQSSADDNKQDTVEHQVEEVDNTLALVPASMEPNLEGCKPVVTNNVQSVLLALRHVKEQLQYSMGRTGVCSSKQLYGR</sequence>
<name>A0A8K0IYX1_COCNU</name>
<dbReference type="PANTHER" id="PTHR33701:SF2">
    <property type="entry name" value="TRANSMEMBRANE PROTEIN"/>
    <property type="match status" value="1"/>
</dbReference>